<feature type="transmembrane region" description="Helical" evidence="1">
    <location>
        <begin position="420"/>
        <end position="441"/>
    </location>
</feature>
<dbReference type="Pfam" id="PF23357">
    <property type="entry name" value="DUF7088"/>
    <property type="match status" value="1"/>
</dbReference>
<dbReference type="InterPro" id="IPR055396">
    <property type="entry name" value="DUF7088"/>
</dbReference>
<sequence length="445" mass="49261">MKIPPTSAKLQGLLLAALLAMLVTLGWFASQHHRVWDWTQNTANSLSPASVDVLKQLKGKIALTVFATEQDAEHGDLRQPVRDFIALYQRYKTDIALTFIDPSKQPELARQAGAQMNGEMLVEYDGRHERLTTLNEQTLTSLLLRLAHRKNQLIMYVDGHGERKLDGIANHDLGEFGKRLTQNGFRLSPLNLTLAQDVPDNAKLLAISQPRADWMPGEVEKLLRFLEHGGNVLWLLDNEPLHGLEPLAEKLGLVLTPGYVIDPAAVEQRAPATWALASAYPPHATTRDFSLITVFPFARALVWDENESWKHSVLVEAAPRGWVAPSLPLGKIAFDKSRDTPGPAVIALALSRNINERDQRIVVVGSGSFLANSFSGNGGNLDLGTNLINWLAAEDALIVTRPRAVRDDNLQLSRTQLTTIGTTLLLVLPLLLAGIGGWMWWRRRA</sequence>
<name>A0A2Z6GBI2_9PROT</name>
<protein>
    <submittedName>
        <fullName evidence="4">ABC transporter</fullName>
    </submittedName>
</protein>
<reference evidence="4 5" key="1">
    <citation type="submission" date="2018-06" db="EMBL/GenBank/DDBJ databases">
        <title>OYT1 Genome Sequencing.</title>
        <authorList>
            <person name="Kato S."/>
            <person name="Itoh T."/>
            <person name="Ohkuma M."/>
        </authorList>
    </citation>
    <scope>NUCLEOTIDE SEQUENCE [LARGE SCALE GENOMIC DNA]</scope>
    <source>
        <strain evidence="4 5">OYT1</strain>
    </source>
</reference>
<gene>
    <name evidence="4" type="ORF">OYT1_ch1024</name>
</gene>
<keyword evidence="5" id="KW-1185">Reference proteome</keyword>
<evidence type="ECO:0000256" key="1">
    <source>
        <dbReference type="SAM" id="Phobius"/>
    </source>
</evidence>
<evidence type="ECO:0000259" key="3">
    <source>
        <dbReference type="Pfam" id="PF23357"/>
    </source>
</evidence>
<evidence type="ECO:0000259" key="2">
    <source>
        <dbReference type="Pfam" id="PF09822"/>
    </source>
</evidence>
<evidence type="ECO:0000313" key="4">
    <source>
        <dbReference type="EMBL" id="BBE50585.1"/>
    </source>
</evidence>
<evidence type="ECO:0000313" key="5">
    <source>
        <dbReference type="Proteomes" id="UP000033070"/>
    </source>
</evidence>
<keyword evidence="1" id="KW-0472">Membrane</keyword>
<dbReference type="STRING" id="1188319.OYT1_02299"/>
<dbReference type="EMBL" id="AP018738">
    <property type="protein sequence ID" value="BBE50585.1"/>
    <property type="molecule type" value="Genomic_DNA"/>
</dbReference>
<dbReference type="InterPro" id="IPR029062">
    <property type="entry name" value="Class_I_gatase-like"/>
</dbReference>
<keyword evidence="1" id="KW-0812">Transmembrane</keyword>
<dbReference type="RefSeq" id="WP_062627405.1">
    <property type="nucleotide sequence ID" value="NZ_AP018738.1"/>
</dbReference>
<dbReference type="KEGG" id="fam:OYT1_ch1024"/>
<feature type="domain" description="ABC-type uncharacterised transport system" evidence="2">
    <location>
        <begin position="154"/>
        <end position="379"/>
    </location>
</feature>
<accession>A0A2Z6GBI2</accession>
<dbReference type="Pfam" id="PF09822">
    <property type="entry name" value="ABC_transp_aux"/>
    <property type="match status" value="1"/>
</dbReference>
<organism evidence="4 5">
    <name type="scientific">Ferriphaselus amnicola</name>
    <dbReference type="NCBI Taxonomy" id="1188319"/>
    <lineage>
        <taxon>Bacteria</taxon>
        <taxon>Pseudomonadati</taxon>
        <taxon>Pseudomonadota</taxon>
        <taxon>Betaproteobacteria</taxon>
        <taxon>Nitrosomonadales</taxon>
        <taxon>Gallionellaceae</taxon>
        <taxon>Ferriphaselus</taxon>
    </lineage>
</organism>
<dbReference type="SUPFAM" id="SSF52317">
    <property type="entry name" value="Class I glutamine amidotransferase-like"/>
    <property type="match status" value="1"/>
</dbReference>
<dbReference type="OrthoDB" id="8530910at2"/>
<dbReference type="Proteomes" id="UP000033070">
    <property type="component" value="Chromosome"/>
</dbReference>
<dbReference type="InterPro" id="IPR019196">
    <property type="entry name" value="ABC_transp_unknown"/>
</dbReference>
<keyword evidence="1" id="KW-1133">Transmembrane helix</keyword>
<proteinExistence type="predicted"/>
<feature type="domain" description="DUF7088" evidence="3">
    <location>
        <begin position="42"/>
        <end position="116"/>
    </location>
</feature>
<dbReference type="AlphaFoldDB" id="A0A2Z6GBI2"/>